<protein>
    <submittedName>
        <fullName evidence="2">Uncharacterized protein</fullName>
    </submittedName>
</protein>
<name>A0A975A0J2_9BACT</name>
<sequence>MRKFIILLALYFSINISSAQPVSFELNNSDALLLDSVKLSKLTTTLWKVKKIEFVNREMIDSYEPFGILQYENNGNLQYNYGYGSWELIEKKYLKHQLDDKNVESRLNFGGIYAVIEIIDSTLTLSKVLTSTSDMKRTISLTKYSANRKFGSQNRPYLGRIENKTMDSIRSLSKEELFISGFRVNKDFIIVETPDSVYWINRKSN</sequence>
<dbReference type="AlphaFoldDB" id="A0A975A0J2"/>
<feature type="chain" id="PRO_5037017792" evidence="1">
    <location>
        <begin position="20"/>
        <end position="205"/>
    </location>
</feature>
<evidence type="ECO:0000256" key="1">
    <source>
        <dbReference type="SAM" id="SignalP"/>
    </source>
</evidence>
<reference evidence="2" key="1">
    <citation type="submission" date="2021-02" db="EMBL/GenBank/DDBJ databases">
        <title>Fulvivirga sp. S481 isolated from sea water.</title>
        <authorList>
            <person name="Bae S.S."/>
            <person name="Baek K."/>
        </authorList>
    </citation>
    <scope>NUCLEOTIDE SEQUENCE</scope>
    <source>
        <strain evidence="2">S481</strain>
    </source>
</reference>
<evidence type="ECO:0000313" key="3">
    <source>
        <dbReference type="Proteomes" id="UP000662783"/>
    </source>
</evidence>
<organism evidence="2 3">
    <name type="scientific">Fulvivirga lutea</name>
    <dbReference type="NCBI Taxonomy" id="2810512"/>
    <lineage>
        <taxon>Bacteria</taxon>
        <taxon>Pseudomonadati</taxon>
        <taxon>Bacteroidota</taxon>
        <taxon>Cytophagia</taxon>
        <taxon>Cytophagales</taxon>
        <taxon>Fulvivirgaceae</taxon>
        <taxon>Fulvivirga</taxon>
    </lineage>
</organism>
<dbReference type="Proteomes" id="UP000662783">
    <property type="component" value="Chromosome"/>
</dbReference>
<dbReference type="RefSeq" id="WP_205721766.1">
    <property type="nucleotide sequence ID" value="NZ_CP070608.1"/>
</dbReference>
<keyword evidence="3" id="KW-1185">Reference proteome</keyword>
<dbReference type="EMBL" id="CP070608">
    <property type="protein sequence ID" value="QSE97255.1"/>
    <property type="molecule type" value="Genomic_DNA"/>
</dbReference>
<accession>A0A975A0J2</accession>
<gene>
    <name evidence="2" type="ORF">JR347_16940</name>
</gene>
<proteinExistence type="predicted"/>
<feature type="signal peptide" evidence="1">
    <location>
        <begin position="1"/>
        <end position="19"/>
    </location>
</feature>
<keyword evidence="1" id="KW-0732">Signal</keyword>
<evidence type="ECO:0000313" key="2">
    <source>
        <dbReference type="EMBL" id="QSE97255.1"/>
    </source>
</evidence>
<dbReference type="KEGG" id="fuv:JR347_16940"/>